<reference evidence="8 9" key="1">
    <citation type="journal article" date="2019" name="Int. J. Syst. Evol. Microbiol.">
        <title>The Global Catalogue of Microorganisms (GCM) 10K type strain sequencing project: providing services to taxonomists for standard genome sequencing and annotation.</title>
        <authorList>
            <consortium name="The Broad Institute Genomics Platform"/>
            <consortium name="The Broad Institute Genome Sequencing Center for Infectious Disease"/>
            <person name="Wu L."/>
            <person name="Ma J."/>
        </authorList>
    </citation>
    <scope>NUCLEOTIDE SEQUENCE [LARGE SCALE GENOMIC DNA]</scope>
    <source>
        <strain evidence="8 9">JCM 14917</strain>
    </source>
</reference>
<dbReference type="PANTHER" id="PTHR12131:SF1">
    <property type="entry name" value="ATP-DEPENDENT RNA HELICASE SUPV3L1, MITOCHONDRIAL-RELATED"/>
    <property type="match status" value="1"/>
</dbReference>
<dbReference type="SMART" id="SM01142">
    <property type="entry name" value="DSHCT"/>
    <property type="match status" value="1"/>
</dbReference>
<feature type="domain" description="Helicase ATP-binding" evidence="6">
    <location>
        <begin position="41"/>
        <end position="199"/>
    </location>
</feature>
<dbReference type="SMART" id="SM00487">
    <property type="entry name" value="DEXDc"/>
    <property type="match status" value="1"/>
</dbReference>
<evidence type="ECO:0000256" key="3">
    <source>
        <dbReference type="ARBA" id="ARBA00022806"/>
    </source>
</evidence>
<evidence type="ECO:0000256" key="1">
    <source>
        <dbReference type="ARBA" id="ARBA00022741"/>
    </source>
</evidence>
<keyword evidence="9" id="KW-1185">Reference proteome</keyword>
<dbReference type="Pfam" id="PF26090">
    <property type="entry name" value="SH3_HelY"/>
    <property type="match status" value="1"/>
</dbReference>
<dbReference type="InterPro" id="IPR027417">
    <property type="entry name" value="P-loop_NTPase"/>
</dbReference>
<dbReference type="InterPro" id="IPR058621">
    <property type="entry name" value="SH3_HelY"/>
</dbReference>
<dbReference type="Gene3D" id="1.10.3380.30">
    <property type="match status" value="1"/>
</dbReference>
<dbReference type="Proteomes" id="UP001500974">
    <property type="component" value="Unassembled WGS sequence"/>
</dbReference>
<dbReference type="SMART" id="SM00490">
    <property type="entry name" value="HELICc"/>
    <property type="match status" value="1"/>
</dbReference>
<dbReference type="InterPro" id="IPR014001">
    <property type="entry name" value="Helicase_ATP-bd"/>
</dbReference>
<feature type="region of interest" description="Disordered" evidence="5">
    <location>
        <begin position="269"/>
        <end position="295"/>
    </location>
</feature>
<dbReference type="GO" id="GO:0004386">
    <property type="term" value="F:helicase activity"/>
    <property type="evidence" value="ECO:0007669"/>
    <property type="project" value="UniProtKB-KW"/>
</dbReference>
<sequence>MTSPAERYQAAQARNRYEKTRLHQFEQTLGFELDEFQRESCTSLEAGRGVLVAAPTGAGKTVVGEFAIYMALKDHLKAFYTTPIKALSNQKYAELAAVHGADRVGLLTGDTSINSEAPVVVMTTEVLRNMLYADSDTLAGLGYVVMDEVHYLADRFRGAVWEEVIIHLPTEVKVVSLSATVSNAEEFGAWLDTVRGDTDVVVSEHRPVPLWQHVMVGHDLLDLFAGEVAFDEAAAEGSSTGAEEKFAVNPELLNLATTETRLNQRARWGAGGSKRGRGNTNRYQQPQTAVRRASRPQVISALDREGLLPAITFIFSRNGCEGAVTQCLDAGLWLTTEYERGVISERVEEATLDIPEEDLEILGFWSWREGLIRGFAAHHAGMLPTFKEVVEKLFEEGLVKAVFATETLALGVNMPARSVVLEKLDKFNGEAHVNITAGEYTQLTGRAGRRGIDVEGHAVVLWQSGTDPGAVAGLASRRTYPLNSSFRPTYNMSINLVSQFGQYRTREILETSFAQFQADRSVVGLARQVRTREESLKGYAEAMTCHLGDFSEYSSIRRELSDLEAAASRAGSRNRRSAAAASLEGLRPGDVVDIPAGRIAGYAVVLSADATRDPRPTVLTMEKHVRRLSVQDLDGPVAVLSRIRVPKQFDARKPKDRRDLAASLRNSLNDRRPPATRAPVEFPATGTERQEKAIAELRRRLRAHPCHGCSDRENHARWAERWWKLRRETDRLVQQIQGRTNTIAKTFDRVSEVLLEYGYLQEDADQGLSTTPAGQKLRRIYGEKDLLIALSLEHGGFDDLDAAELAAFASALVYQAKREERGLRPRMPSISLETSIDVVIRQWSRLTDMEEQYRLSVTSEPDFGLVWPIYKWARGKGLQSALQGTDLAAGDFVRWTKQIIDLIDQLAKVPDLPPGFRRLCISSIDLIRRGVVAYSAVTE</sequence>
<evidence type="ECO:0000259" key="6">
    <source>
        <dbReference type="PROSITE" id="PS51192"/>
    </source>
</evidence>
<organism evidence="8 9">
    <name type="scientific">Arthrobacter parietis</name>
    <dbReference type="NCBI Taxonomy" id="271434"/>
    <lineage>
        <taxon>Bacteria</taxon>
        <taxon>Bacillati</taxon>
        <taxon>Actinomycetota</taxon>
        <taxon>Actinomycetes</taxon>
        <taxon>Micrococcales</taxon>
        <taxon>Micrococcaceae</taxon>
        <taxon>Arthrobacter</taxon>
    </lineage>
</organism>
<evidence type="ECO:0000259" key="7">
    <source>
        <dbReference type="PROSITE" id="PS51194"/>
    </source>
</evidence>
<dbReference type="RefSeq" id="WP_277357123.1">
    <property type="nucleotide sequence ID" value="NZ_BAAAON010000002.1"/>
</dbReference>
<accession>A0ABN3AXU3</accession>
<dbReference type="InterPro" id="IPR012961">
    <property type="entry name" value="Ski2/MTR4_C"/>
</dbReference>
<keyword evidence="4" id="KW-0067">ATP-binding</keyword>
<keyword evidence="2" id="KW-0378">Hydrolase</keyword>
<dbReference type="Pfam" id="PF00270">
    <property type="entry name" value="DEAD"/>
    <property type="match status" value="1"/>
</dbReference>
<feature type="compositionally biased region" description="Polar residues" evidence="5">
    <location>
        <begin position="278"/>
        <end position="288"/>
    </location>
</feature>
<dbReference type="Gene3D" id="3.40.50.300">
    <property type="entry name" value="P-loop containing nucleotide triphosphate hydrolases"/>
    <property type="match status" value="2"/>
</dbReference>
<comment type="caution">
    <text evidence="8">The sequence shown here is derived from an EMBL/GenBank/DDBJ whole genome shotgun (WGS) entry which is preliminary data.</text>
</comment>
<dbReference type="EMBL" id="BAAAON010000002">
    <property type="protein sequence ID" value="GAA2176001.1"/>
    <property type="molecule type" value="Genomic_DNA"/>
</dbReference>
<keyword evidence="1" id="KW-0547">Nucleotide-binding</keyword>
<dbReference type="InterPro" id="IPR050699">
    <property type="entry name" value="RNA-DNA_Helicase"/>
</dbReference>
<evidence type="ECO:0000256" key="4">
    <source>
        <dbReference type="ARBA" id="ARBA00022840"/>
    </source>
</evidence>
<evidence type="ECO:0000313" key="8">
    <source>
        <dbReference type="EMBL" id="GAA2176001.1"/>
    </source>
</evidence>
<dbReference type="PROSITE" id="PS51192">
    <property type="entry name" value="HELICASE_ATP_BIND_1"/>
    <property type="match status" value="1"/>
</dbReference>
<dbReference type="InterPro" id="IPR001650">
    <property type="entry name" value="Helicase_C-like"/>
</dbReference>
<evidence type="ECO:0000256" key="2">
    <source>
        <dbReference type="ARBA" id="ARBA00022801"/>
    </source>
</evidence>
<dbReference type="Pfam" id="PF08148">
    <property type="entry name" value="DSHCT"/>
    <property type="match status" value="1"/>
</dbReference>
<dbReference type="SUPFAM" id="SSF52540">
    <property type="entry name" value="P-loop containing nucleoside triphosphate hydrolases"/>
    <property type="match status" value="1"/>
</dbReference>
<dbReference type="InterPro" id="IPR011545">
    <property type="entry name" value="DEAD/DEAH_box_helicase_dom"/>
</dbReference>
<name>A0ABN3AXU3_9MICC</name>
<keyword evidence="3 8" id="KW-0347">Helicase</keyword>
<evidence type="ECO:0000256" key="5">
    <source>
        <dbReference type="SAM" id="MobiDB-lite"/>
    </source>
</evidence>
<evidence type="ECO:0000313" key="9">
    <source>
        <dbReference type="Proteomes" id="UP001500974"/>
    </source>
</evidence>
<dbReference type="CDD" id="cd18795">
    <property type="entry name" value="SF2_C_Ski2"/>
    <property type="match status" value="1"/>
</dbReference>
<dbReference type="PANTHER" id="PTHR12131">
    <property type="entry name" value="ATP-DEPENDENT RNA AND DNA HELICASE"/>
    <property type="match status" value="1"/>
</dbReference>
<proteinExistence type="predicted"/>
<dbReference type="PROSITE" id="PS51194">
    <property type="entry name" value="HELICASE_CTER"/>
    <property type="match status" value="1"/>
</dbReference>
<feature type="domain" description="Helicase C-terminal" evidence="7">
    <location>
        <begin position="294"/>
        <end position="498"/>
    </location>
</feature>
<protein>
    <submittedName>
        <fullName evidence="8">DEAD/DEAH box helicase</fullName>
    </submittedName>
</protein>
<gene>
    <name evidence="8" type="ORF">GCM10009784_20670</name>
</gene>